<dbReference type="Proteomes" id="UP000033980">
    <property type="component" value="Unassembled WGS sequence"/>
</dbReference>
<sequence length="166" mass="18499">MQRRISENPQSETRPHSSPDPSCGRDGSRGGAIPFPQKNSLPRRVQKVRTSIKKHRQVNNQDHLNQLLSKLRYSDLMNKFVVIGGLIGFLLGLFLPYAFPNLVFLDMTYRSLLNEKLVNGSGIFSVKSGTILLGGGLYSAIGMFIGAFIGKIIHLSIRYIESKLPK</sequence>
<keyword evidence="2" id="KW-0812">Transmembrane</keyword>
<dbReference type="AlphaFoldDB" id="A0A0G1D634"/>
<feature type="transmembrane region" description="Helical" evidence="2">
    <location>
        <begin position="80"/>
        <end position="99"/>
    </location>
</feature>
<comment type="caution">
    <text evidence="3">The sequence shown here is derived from an EMBL/GenBank/DDBJ whole genome shotgun (WGS) entry which is preliminary data.</text>
</comment>
<feature type="region of interest" description="Disordered" evidence="1">
    <location>
        <begin position="1"/>
        <end position="41"/>
    </location>
</feature>
<dbReference type="EMBL" id="LCFK01000026">
    <property type="protein sequence ID" value="KKS93132.1"/>
    <property type="molecule type" value="Genomic_DNA"/>
</dbReference>
<evidence type="ECO:0000313" key="4">
    <source>
        <dbReference type="Proteomes" id="UP000033980"/>
    </source>
</evidence>
<gene>
    <name evidence="3" type="ORF">UV68_C0026G0005</name>
</gene>
<accession>A0A0G1D634</accession>
<evidence type="ECO:0000256" key="1">
    <source>
        <dbReference type="SAM" id="MobiDB-lite"/>
    </source>
</evidence>
<evidence type="ECO:0000313" key="3">
    <source>
        <dbReference type="EMBL" id="KKS93132.1"/>
    </source>
</evidence>
<feature type="transmembrane region" description="Helical" evidence="2">
    <location>
        <begin position="131"/>
        <end position="153"/>
    </location>
</feature>
<protein>
    <submittedName>
        <fullName evidence="3">Uncharacterized protein</fullName>
    </submittedName>
</protein>
<reference evidence="3 4" key="1">
    <citation type="journal article" date="2015" name="Nature">
        <title>rRNA introns, odd ribosomes, and small enigmatic genomes across a large radiation of phyla.</title>
        <authorList>
            <person name="Brown C.T."/>
            <person name="Hug L.A."/>
            <person name="Thomas B.C."/>
            <person name="Sharon I."/>
            <person name="Castelle C.J."/>
            <person name="Singh A."/>
            <person name="Wilkins M.J."/>
            <person name="Williams K.H."/>
            <person name="Banfield J.F."/>
        </authorList>
    </citation>
    <scope>NUCLEOTIDE SEQUENCE [LARGE SCALE GENOMIC DNA]</scope>
</reference>
<keyword evidence="2" id="KW-0472">Membrane</keyword>
<keyword evidence="2" id="KW-1133">Transmembrane helix</keyword>
<proteinExistence type="predicted"/>
<evidence type="ECO:0000256" key="2">
    <source>
        <dbReference type="SAM" id="Phobius"/>
    </source>
</evidence>
<name>A0A0G1D634_9BACT</name>
<organism evidence="3 4">
    <name type="scientific">Candidatus Collierbacteria bacterium GW2011_GWC2_43_12</name>
    <dbReference type="NCBI Taxonomy" id="1618390"/>
    <lineage>
        <taxon>Bacteria</taxon>
        <taxon>Candidatus Collieribacteriota</taxon>
    </lineage>
</organism>